<dbReference type="Proteomes" id="UP000789901">
    <property type="component" value="Unassembled WGS sequence"/>
</dbReference>
<organism evidence="1 2">
    <name type="scientific">Gigaspora margarita</name>
    <dbReference type="NCBI Taxonomy" id="4874"/>
    <lineage>
        <taxon>Eukaryota</taxon>
        <taxon>Fungi</taxon>
        <taxon>Fungi incertae sedis</taxon>
        <taxon>Mucoromycota</taxon>
        <taxon>Glomeromycotina</taxon>
        <taxon>Glomeromycetes</taxon>
        <taxon>Diversisporales</taxon>
        <taxon>Gigasporaceae</taxon>
        <taxon>Gigaspora</taxon>
    </lineage>
</organism>
<name>A0ABN7UD91_GIGMA</name>
<dbReference type="EMBL" id="CAJVQB010002252">
    <property type="protein sequence ID" value="CAG8567736.1"/>
    <property type="molecule type" value="Genomic_DNA"/>
</dbReference>
<comment type="caution">
    <text evidence="1">The sequence shown here is derived from an EMBL/GenBank/DDBJ whole genome shotgun (WGS) entry which is preliminary data.</text>
</comment>
<proteinExistence type="predicted"/>
<protein>
    <submittedName>
        <fullName evidence="1">25464_t:CDS:1</fullName>
    </submittedName>
</protein>
<evidence type="ECO:0000313" key="1">
    <source>
        <dbReference type="EMBL" id="CAG8567736.1"/>
    </source>
</evidence>
<accession>A0ABN7UD91</accession>
<reference evidence="1 2" key="1">
    <citation type="submission" date="2021-06" db="EMBL/GenBank/DDBJ databases">
        <authorList>
            <person name="Kallberg Y."/>
            <person name="Tangrot J."/>
            <person name="Rosling A."/>
        </authorList>
    </citation>
    <scope>NUCLEOTIDE SEQUENCE [LARGE SCALE GENOMIC DNA]</scope>
    <source>
        <strain evidence="1 2">120-4 pot B 10/14</strain>
    </source>
</reference>
<keyword evidence="2" id="KW-1185">Reference proteome</keyword>
<evidence type="ECO:0000313" key="2">
    <source>
        <dbReference type="Proteomes" id="UP000789901"/>
    </source>
</evidence>
<sequence>MQRLNTPNETNHKGESLFKRCIEDMILIREKQIAKLLIYSWLIDLDDPKLFTEKE</sequence>
<gene>
    <name evidence="1" type="ORF">GMARGA_LOCUS5331</name>
</gene>